<dbReference type="EMBL" id="PKSL01000021">
    <property type="protein sequence ID" value="POW14031.1"/>
    <property type="molecule type" value="Genomic_DNA"/>
</dbReference>
<dbReference type="GO" id="GO:0005737">
    <property type="term" value="C:cytoplasm"/>
    <property type="evidence" value="ECO:0007669"/>
    <property type="project" value="TreeGrafter"/>
</dbReference>
<dbReference type="SUPFAM" id="SSF111331">
    <property type="entry name" value="NAD kinase/diacylglycerol kinase-like"/>
    <property type="match status" value="1"/>
</dbReference>
<dbReference type="InterPro" id="IPR017438">
    <property type="entry name" value="ATP-NAD_kinase_N"/>
</dbReference>
<name>A0A2S4VWZ5_9BASI</name>
<keyword evidence="4" id="KW-1185">Reference proteome</keyword>
<dbReference type="VEuPathDB" id="FungiDB:PSHT_00583"/>
<dbReference type="GO" id="GO:0046512">
    <property type="term" value="P:sphingosine biosynthetic process"/>
    <property type="evidence" value="ECO:0007669"/>
    <property type="project" value="TreeGrafter"/>
</dbReference>
<evidence type="ECO:0000313" key="3">
    <source>
        <dbReference type="EMBL" id="POW14031.1"/>
    </source>
</evidence>
<evidence type="ECO:0000256" key="1">
    <source>
        <dbReference type="SAM" id="MobiDB-lite"/>
    </source>
</evidence>
<dbReference type="InterPro" id="IPR050187">
    <property type="entry name" value="Lipid_Phosphate_FormReg"/>
</dbReference>
<dbReference type="VEuPathDB" id="FungiDB:PSTT_03262"/>
<feature type="region of interest" description="Disordered" evidence="1">
    <location>
        <begin position="52"/>
        <end position="73"/>
    </location>
</feature>
<dbReference type="GO" id="GO:0016020">
    <property type="term" value="C:membrane"/>
    <property type="evidence" value="ECO:0007669"/>
    <property type="project" value="TreeGrafter"/>
</dbReference>
<evidence type="ECO:0000259" key="2">
    <source>
        <dbReference type="PROSITE" id="PS50146"/>
    </source>
</evidence>
<dbReference type="PANTHER" id="PTHR12358:SF105">
    <property type="entry name" value="DAGKC DOMAIN-CONTAINING PROTEIN"/>
    <property type="match status" value="1"/>
</dbReference>
<sequence length="533" mass="58950">MTDSDEGRMKTERDYLLYILPAPATNHSEPAGEEARSEKKAGGLCWLTFPGQGDKPDKPAVQAATEPEASPANGAIDEHFPKFFNAPPAHDILNIVRENFVPFLQAQGDSSRTDDRWMIIWNQCAGQKLSKKWLDRIVLPILELVGISDIKVYESRQTGWEDDLLKRQTEDKTTKVIILGGDGTISDFLNQAFDSLQKRKRHDAEDDCKLNFDLIILPLGTANAMFFNTHPEVKDLKRPKAVLTGLLDALLEPTRRADGLPEPSPSTLTLACAQTLDRNKTVVQESVSFVVTSTALHASILETANQLVHEPDYEPSKGTAVFKQAFTSNVSRTWHASVTLLPSALDGTIQQYDPSTERLVPVSMVAGAEEVRLEGPFSYFTACLVDRLESKFIIAPLRNPDRSPLSDESHKATTIDLVIIRPTRDPTLKTILEQNPGSSSARRDQLRDEALAKYVGLVMEAAYQEGSHINLLTDNGLPIVEYYRCGGWTWTPSTGQDRNQQACIDGKVIEIPGEGGSIKTSILSADQTDIHVY</sequence>
<dbReference type="Proteomes" id="UP000239156">
    <property type="component" value="Unassembled WGS sequence"/>
</dbReference>
<proteinExistence type="predicted"/>
<dbReference type="Gene3D" id="3.40.50.10330">
    <property type="entry name" value="Probable inorganic polyphosphate/atp-NAD kinase, domain 1"/>
    <property type="match status" value="1"/>
</dbReference>
<dbReference type="PROSITE" id="PS50146">
    <property type="entry name" value="DAGK"/>
    <property type="match status" value="1"/>
</dbReference>
<dbReference type="InterPro" id="IPR001206">
    <property type="entry name" value="Diacylglycerol_kinase_cat_dom"/>
</dbReference>
<dbReference type="InterPro" id="IPR016064">
    <property type="entry name" value="NAD/diacylglycerol_kinase_sf"/>
</dbReference>
<comment type="caution">
    <text evidence="3">The sequence shown here is derived from an EMBL/GenBank/DDBJ whole genome shotgun (WGS) entry which is preliminary data.</text>
</comment>
<organism evidence="3 4">
    <name type="scientific">Puccinia striiformis</name>
    <dbReference type="NCBI Taxonomy" id="27350"/>
    <lineage>
        <taxon>Eukaryota</taxon>
        <taxon>Fungi</taxon>
        <taxon>Dikarya</taxon>
        <taxon>Basidiomycota</taxon>
        <taxon>Pucciniomycotina</taxon>
        <taxon>Pucciniomycetes</taxon>
        <taxon>Pucciniales</taxon>
        <taxon>Pucciniaceae</taxon>
        <taxon>Puccinia</taxon>
    </lineage>
</organism>
<dbReference type="AlphaFoldDB" id="A0A2S4VWZ5"/>
<dbReference type="GO" id="GO:0001727">
    <property type="term" value="F:lipid kinase activity"/>
    <property type="evidence" value="ECO:0007669"/>
    <property type="project" value="TreeGrafter"/>
</dbReference>
<feature type="domain" description="DAGKc" evidence="2">
    <location>
        <begin position="112"/>
        <end position="225"/>
    </location>
</feature>
<dbReference type="PANTHER" id="PTHR12358">
    <property type="entry name" value="SPHINGOSINE KINASE"/>
    <property type="match status" value="1"/>
</dbReference>
<reference evidence="3" key="1">
    <citation type="submission" date="2017-12" db="EMBL/GenBank/DDBJ databases">
        <title>Gene loss provides genomic basis for host adaptation in cereal stripe rust fungi.</title>
        <authorList>
            <person name="Xia C."/>
        </authorList>
    </citation>
    <scope>NUCLEOTIDE SEQUENCE [LARGE SCALE GENOMIC DNA]</scope>
    <source>
        <strain evidence="3">93-210</strain>
    </source>
</reference>
<protein>
    <recommendedName>
        <fullName evidence="2">DAGKc domain-containing protein</fullName>
    </recommendedName>
</protein>
<gene>
    <name evidence="3" type="ORF">PSTT_03262</name>
</gene>
<evidence type="ECO:0000313" key="4">
    <source>
        <dbReference type="Proteomes" id="UP000239156"/>
    </source>
</evidence>
<accession>A0A2S4VWZ5</accession>
<dbReference type="Pfam" id="PF00781">
    <property type="entry name" value="DAGK_cat"/>
    <property type="match status" value="1"/>
</dbReference>